<keyword evidence="1" id="KW-0812">Transmembrane</keyword>
<evidence type="ECO:0000313" key="3">
    <source>
        <dbReference type="Proteomes" id="UP001612741"/>
    </source>
</evidence>
<dbReference type="Pfam" id="PF14023">
    <property type="entry name" value="Bestrophin-like"/>
    <property type="match status" value="1"/>
</dbReference>
<organism evidence="2 3">
    <name type="scientific">Nonomuraea typhae</name>
    <dbReference type="NCBI Taxonomy" id="2603600"/>
    <lineage>
        <taxon>Bacteria</taxon>
        <taxon>Bacillati</taxon>
        <taxon>Actinomycetota</taxon>
        <taxon>Actinomycetes</taxon>
        <taxon>Streptosporangiales</taxon>
        <taxon>Streptosporangiaceae</taxon>
        <taxon>Nonomuraea</taxon>
    </lineage>
</organism>
<feature type="transmembrane region" description="Helical" evidence="1">
    <location>
        <begin position="204"/>
        <end position="225"/>
    </location>
</feature>
<comment type="caution">
    <text evidence="2">The sequence shown here is derived from an EMBL/GenBank/DDBJ whole genome shotgun (WGS) entry which is preliminary data.</text>
</comment>
<sequence length="256" mass="26849">MVAYVFAVAAAVGVVALAALVFRKIGKGSEDTDPGGPSVAHAGAMLSALFLLAFAIAIIVPWTMADSARQNTQDESQAAVEAYWAAGDLPADSRDAVRTGLRDYLTFVVDTEWPLMAQGRLDPVGSERVDALRTQVAAIDTGDDEDAADTQDEVLDHVSDVSAARAKRGVDAGSTPPPGLLVLTALSGIIVVLLPMLAGARPRGWTLVPLLAMAGMLGFGIYLCWDIMRVFDGPLAVQPDAFRVALQEFARISGGV</sequence>
<evidence type="ECO:0000313" key="2">
    <source>
        <dbReference type="EMBL" id="MFI6503220.1"/>
    </source>
</evidence>
<keyword evidence="3" id="KW-1185">Reference proteome</keyword>
<evidence type="ECO:0008006" key="4">
    <source>
        <dbReference type="Google" id="ProtNLM"/>
    </source>
</evidence>
<evidence type="ECO:0000256" key="1">
    <source>
        <dbReference type="SAM" id="Phobius"/>
    </source>
</evidence>
<proteinExistence type="predicted"/>
<accession>A0ABW7Z4X7</accession>
<keyword evidence="1" id="KW-0472">Membrane</keyword>
<feature type="transmembrane region" description="Helical" evidence="1">
    <location>
        <begin position="180"/>
        <end position="198"/>
    </location>
</feature>
<reference evidence="2 3" key="1">
    <citation type="submission" date="2024-10" db="EMBL/GenBank/DDBJ databases">
        <title>The Natural Products Discovery Center: Release of the First 8490 Sequenced Strains for Exploring Actinobacteria Biosynthetic Diversity.</title>
        <authorList>
            <person name="Kalkreuter E."/>
            <person name="Kautsar S.A."/>
            <person name="Yang D."/>
            <person name="Bader C.D."/>
            <person name="Teijaro C.N."/>
            <person name="Fluegel L."/>
            <person name="Davis C.M."/>
            <person name="Simpson J.R."/>
            <person name="Lauterbach L."/>
            <person name="Steele A.D."/>
            <person name="Gui C."/>
            <person name="Meng S."/>
            <person name="Li G."/>
            <person name="Viehrig K."/>
            <person name="Ye F."/>
            <person name="Su P."/>
            <person name="Kiefer A.F."/>
            <person name="Nichols A."/>
            <person name="Cepeda A.J."/>
            <person name="Yan W."/>
            <person name="Fan B."/>
            <person name="Jiang Y."/>
            <person name="Adhikari A."/>
            <person name="Zheng C.-J."/>
            <person name="Schuster L."/>
            <person name="Cowan T.M."/>
            <person name="Smanski M.J."/>
            <person name="Chevrette M.G."/>
            <person name="De Carvalho L.P.S."/>
            <person name="Shen B."/>
        </authorList>
    </citation>
    <scope>NUCLEOTIDE SEQUENCE [LARGE SCALE GENOMIC DNA]</scope>
    <source>
        <strain evidence="2 3">NPDC050545</strain>
    </source>
</reference>
<dbReference type="InterPro" id="IPR025333">
    <property type="entry name" value="DUF4239"/>
</dbReference>
<dbReference type="EMBL" id="JBITGY010000011">
    <property type="protein sequence ID" value="MFI6503220.1"/>
    <property type="molecule type" value="Genomic_DNA"/>
</dbReference>
<dbReference type="Proteomes" id="UP001612741">
    <property type="component" value="Unassembled WGS sequence"/>
</dbReference>
<protein>
    <recommendedName>
        <fullName evidence="4">DUF4239 domain-containing protein</fullName>
    </recommendedName>
</protein>
<feature type="transmembrane region" description="Helical" evidence="1">
    <location>
        <begin position="39"/>
        <end position="60"/>
    </location>
</feature>
<dbReference type="RefSeq" id="WP_397089008.1">
    <property type="nucleotide sequence ID" value="NZ_JBITGY010000011.1"/>
</dbReference>
<name>A0ABW7Z4X7_9ACTN</name>
<gene>
    <name evidence="2" type="ORF">ACIBG2_37965</name>
</gene>
<keyword evidence="1" id="KW-1133">Transmembrane helix</keyword>